<gene>
    <name evidence="2" type="ORF">N7469_002314</name>
</gene>
<feature type="transmembrane region" description="Helical" evidence="1">
    <location>
        <begin position="173"/>
        <end position="195"/>
    </location>
</feature>
<keyword evidence="3" id="KW-1185">Reference proteome</keyword>
<comment type="caution">
    <text evidence="2">The sequence shown here is derived from an EMBL/GenBank/DDBJ whole genome shotgun (WGS) entry which is preliminary data.</text>
</comment>
<dbReference type="Proteomes" id="UP001147733">
    <property type="component" value="Unassembled WGS sequence"/>
</dbReference>
<reference evidence="2" key="1">
    <citation type="submission" date="2022-11" db="EMBL/GenBank/DDBJ databases">
        <authorList>
            <person name="Petersen C."/>
        </authorList>
    </citation>
    <scope>NUCLEOTIDE SEQUENCE</scope>
    <source>
        <strain evidence="2">IBT 23319</strain>
    </source>
</reference>
<dbReference type="EMBL" id="JAPQKT010000002">
    <property type="protein sequence ID" value="KAJ5240723.1"/>
    <property type="molecule type" value="Genomic_DNA"/>
</dbReference>
<dbReference type="AlphaFoldDB" id="A0A9W9PA69"/>
<sequence length="238" mass="26341">MPPCDQNVCDCILGLAVGGFGFSYFLIYVCQVLIFHFPSTPDSITDALVVVGFGVGTALWYANVIYHQILRVFQDEDSEEKPSTIWVGSLSLIWTAALPTITFLFPDQPLLQLWYISSFTVIIVGNLPGYLFYEQSVEGPFSHVMLHLASVGLLALMPTVHTLAEPVSTSPQFAIAFAFGQLMMGGLAGWAVYLFRPLERMGIVQNWRPSIHAMHLIWAYSLVSFSNAALEAAKPHLH</sequence>
<feature type="transmembrane region" description="Helical" evidence="1">
    <location>
        <begin position="47"/>
        <end position="64"/>
    </location>
</feature>
<feature type="transmembrane region" description="Helical" evidence="1">
    <location>
        <begin position="111"/>
        <end position="132"/>
    </location>
</feature>
<keyword evidence="1" id="KW-0472">Membrane</keyword>
<reference evidence="2" key="2">
    <citation type="journal article" date="2023" name="IMA Fungus">
        <title>Comparative genomic study of the Penicillium genus elucidates a diverse pangenome and 15 lateral gene transfer events.</title>
        <authorList>
            <person name="Petersen C."/>
            <person name="Sorensen T."/>
            <person name="Nielsen M.R."/>
            <person name="Sondergaard T.E."/>
            <person name="Sorensen J.L."/>
            <person name="Fitzpatrick D.A."/>
            <person name="Frisvad J.C."/>
            <person name="Nielsen K.L."/>
        </authorList>
    </citation>
    <scope>NUCLEOTIDE SEQUENCE</scope>
    <source>
        <strain evidence="2">IBT 23319</strain>
    </source>
</reference>
<feature type="transmembrane region" description="Helical" evidence="1">
    <location>
        <begin position="12"/>
        <end position="35"/>
    </location>
</feature>
<feature type="transmembrane region" description="Helical" evidence="1">
    <location>
        <begin position="85"/>
        <end position="105"/>
    </location>
</feature>
<proteinExistence type="predicted"/>
<organism evidence="2 3">
    <name type="scientific">Penicillium citrinum</name>
    <dbReference type="NCBI Taxonomy" id="5077"/>
    <lineage>
        <taxon>Eukaryota</taxon>
        <taxon>Fungi</taxon>
        <taxon>Dikarya</taxon>
        <taxon>Ascomycota</taxon>
        <taxon>Pezizomycotina</taxon>
        <taxon>Eurotiomycetes</taxon>
        <taxon>Eurotiomycetidae</taxon>
        <taxon>Eurotiales</taxon>
        <taxon>Aspergillaceae</taxon>
        <taxon>Penicillium</taxon>
    </lineage>
</organism>
<evidence type="ECO:0000256" key="1">
    <source>
        <dbReference type="SAM" id="Phobius"/>
    </source>
</evidence>
<evidence type="ECO:0000313" key="2">
    <source>
        <dbReference type="EMBL" id="KAJ5240723.1"/>
    </source>
</evidence>
<accession>A0A9W9PA69</accession>
<feature type="transmembrane region" description="Helical" evidence="1">
    <location>
        <begin position="144"/>
        <end position="161"/>
    </location>
</feature>
<protein>
    <submittedName>
        <fullName evidence="2">Uncharacterized protein</fullName>
    </submittedName>
</protein>
<name>A0A9W9PA69_PENCI</name>
<dbReference type="RefSeq" id="XP_056503728.1">
    <property type="nucleotide sequence ID" value="XM_056641234.1"/>
</dbReference>
<evidence type="ECO:0000313" key="3">
    <source>
        <dbReference type="Proteomes" id="UP001147733"/>
    </source>
</evidence>
<dbReference type="OrthoDB" id="4505711at2759"/>
<keyword evidence="1" id="KW-1133">Transmembrane helix</keyword>
<keyword evidence="1" id="KW-0812">Transmembrane</keyword>
<dbReference type="GeneID" id="81380401"/>